<sequence length="469" mass="54214">MSTSPDSSDNSNTNISFMTSNKGQRLLIMNEHVYRCNKKTARKKYWMCVVSGCSVVVHTDENVTYICGGKYDHNHESNSDLIQKKRLRQQMKQRVLNELTPIGAIYEDEIAKSSLSASGVATFPTHQEIYQTFAQARRKMVPSLPQSCLFTIPDQYTLTSDGKRFLLMDETRVRRERLLVYASDIQLDILFDSQVIYMDGTFSKAPPHFMQIYIIHGIKHDACIPCVFAMTVNKKAITYRQIFSELKHLASEHDKHFLPNLIVIDFESGVIPVIKTEFPSSKHYGCYFHYTQCIYKRIQQLGIQQQYFNDEVLRGLCKKLMALALMPQDTVLAGYKEIRTNAESLQDAPMKQLLTYFENNWLSDIDMWNVSTTDSRTNNVCEGYHSRMNHRIHRNHPNMWQFIKFLQAEEKRLQTIVLQWSAGASKKANPRTTFIQNRINTLHDRYDNGAIDTSDLLTGLSMLIGKKKK</sequence>
<dbReference type="InterPro" id="IPR018289">
    <property type="entry name" value="MULE_transposase_dom"/>
</dbReference>
<dbReference type="Gene3D" id="2.20.25.240">
    <property type="match status" value="1"/>
</dbReference>
<feature type="domain" description="MULE transposase" evidence="5">
    <location>
        <begin position="195"/>
        <end position="291"/>
    </location>
</feature>
<proteinExistence type="predicted"/>
<dbReference type="Pfam" id="PF10551">
    <property type="entry name" value="MULE"/>
    <property type="match status" value="1"/>
</dbReference>
<keyword evidence="3" id="KW-0862">Zinc</keyword>
<accession>A0A814RBY3</accession>
<evidence type="ECO:0000256" key="2">
    <source>
        <dbReference type="ARBA" id="ARBA00022771"/>
    </source>
</evidence>
<evidence type="ECO:0008006" key="8">
    <source>
        <dbReference type="Google" id="ProtNLM"/>
    </source>
</evidence>
<dbReference type="GO" id="GO:0008270">
    <property type="term" value="F:zinc ion binding"/>
    <property type="evidence" value="ECO:0007669"/>
    <property type="project" value="UniProtKB-KW"/>
</dbReference>
<evidence type="ECO:0000259" key="5">
    <source>
        <dbReference type="Pfam" id="PF10551"/>
    </source>
</evidence>
<evidence type="ECO:0000256" key="1">
    <source>
        <dbReference type="ARBA" id="ARBA00022723"/>
    </source>
</evidence>
<feature type="domain" description="FLYWCH-type" evidence="4">
    <location>
        <begin position="17"/>
        <end position="75"/>
    </location>
</feature>
<evidence type="ECO:0000256" key="3">
    <source>
        <dbReference type="ARBA" id="ARBA00022833"/>
    </source>
</evidence>
<comment type="caution">
    <text evidence="6">The sequence shown here is derived from an EMBL/GenBank/DDBJ whole genome shotgun (WGS) entry which is preliminary data.</text>
</comment>
<dbReference type="Proteomes" id="UP000663855">
    <property type="component" value="Unassembled WGS sequence"/>
</dbReference>
<gene>
    <name evidence="6" type="ORF">CJN711_LOCUS8574</name>
</gene>
<dbReference type="InterPro" id="IPR007588">
    <property type="entry name" value="Znf_FLYWCH"/>
</dbReference>
<name>A0A814RBY3_9BILA</name>
<evidence type="ECO:0000313" key="7">
    <source>
        <dbReference type="Proteomes" id="UP000663855"/>
    </source>
</evidence>
<reference evidence="6" key="1">
    <citation type="submission" date="2021-02" db="EMBL/GenBank/DDBJ databases">
        <authorList>
            <person name="Nowell W R."/>
        </authorList>
    </citation>
    <scope>NUCLEOTIDE SEQUENCE</scope>
</reference>
<protein>
    <recommendedName>
        <fullName evidence="8">MULE transposase domain-containing protein</fullName>
    </recommendedName>
</protein>
<organism evidence="6 7">
    <name type="scientific">Rotaria magnacalcarata</name>
    <dbReference type="NCBI Taxonomy" id="392030"/>
    <lineage>
        <taxon>Eukaryota</taxon>
        <taxon>Metazoa</taxon>
        <taxon>Spiralia</taxon>
        <taxon>Gnathifera</taxon>
        <taxon>Rotifera</taxon>
        <taxon>Eurotatoria</taxon>
        <taxon>Bdelloidea</taxon>
        <taxon>Philodinida</taxon>
        <taxon>Philodinidae</taxon>
        <taxon>Rotaria</taxon>
    </lineage>
</organism>
<dbReference type="PANTHER" id="PTHR47160">
    <property type="entry name" value="PUTATIVE-RELATED"/>
    <property type="match status" value="1"/>
</dbReference>
<dbReference type="PANTHER" id="PTHR47160:SF10">
    <property type="entry name" value="MULE TRANSPOSASE DOMAIN-CONTAINING PROTEIN"/>
    <property type="match status" value="1"/>
</dbReference>
<dbReference type="Pfam" id="PF04500">
    <property type="entry name" value="FLYWCH"/>
    <property type="match status" value="1"/>
</dbReference>
<evidence type="ECO:0000259" key="4">
    <source>
        <dbReference type="Pfam" id="PF04500"/>
    </source>
</evidence>
<dbReference type="EMBL" id="CAJNOV010003208">
    <property type="protein sequence ID" value="CAF1131406.1"/>
    <property type="molecule type" value="Genomic_DNA"/>
</dbReference>
<keyword evidence="1" id="KW-0479">Metal-binding</keyword>
<keyword evidence="2" id="KW-0863">Zinc-finger</keyword>
<evidence type="ECO:0000313" key="6">
    <source>
        <dbReference type="EMBL" id="CAF1131406.1"/>
    </source>
</evidence>
<dbReference type="AlphaFoldDB" id="A0A814RBY3"/>